<dbReference type="FunFam" id="3.30.70.330:FF:000132">
    <property type="entry name" value="Small nuclear ribonucleoprotein U11/U12 subunit 35"/>
    <property type="match status" value="1"/>
</dbReference>
<dbReference type="Proteomes" id="UP000749559">
    <property type="component" value="Unassembled WGS sequence"/>
</dbReference>
<proteinExistence type="predicted"/>
<comment type="subcellular location">
    <subcellularLocation>
        <location evidence="1">Nucleus</location>
    </subcellularLocation>
</comment>
<dbReference type="PANTHER" id="PTHR13952:SF6">
    <property type="entry name" value="U11_U12 SMALL NUCLEAR RIBONUCLEOPROTEIN 35 KDA PROTEIN"/>
    <property type="match status" value="1"/>
</dbReference>
<evidence type="ECO:0000256" key="2">
    <source>
        <dbReference type="ARBA" id="ARBA00021080"/>
    </source>
</evidence>
<evidence type="ECO:0000256" key="1">
    <source>
        <dbReference type="ARBA" id="ARBA00004123"/>
    </source>
</evidence>
<evidence type="ECO:0000313" key="8">
    <source>
        <dbReference type="Proteomes" id="UP000749559"/>
    </source>
</evidence>
<feature type="compositionally biased region" description="Basic residues" evidence="5">
    <location>
        <begin position="194"/>
        <end position="227"/>
    </location>
</feature>
<dbReference type="PANTHER" id="PTHR13952">
    <property type="entry name" value="U1 SMALL NUCLEAR RIBONUCLEOPROTEIN 70 KD"/>
    <property type="match status" value="1"/>
</dbReference>
<evidence type="ECO:0000256" key="4">
    <source>
        <dbReference type="ARBA" id="ARBA00031739"/>
    </source>
</evidence>
<evidence type="ECO:0000313" key="7">
    <source>
        <dbReference type="EMBL" id="CAH1796463.1"/>
    </source>
</evidence>
<dbReference type="GO" id="GO:0071011">
    <property type="term" value="C:precatalytic spliceosome"/>
    <property type="evidence" value="ECO:0007669"/>
    <property type="project" value="TreeGrafter"/>
</dbReference>
<comment type="caution">
    <text evidence="7">The sequence shown here is derived from an EMBL/GenBank/DDBJ whole genome shotgun (WGS) entry which is preliminary data.</text>
</comment>
<organism evidence="7 8">
    <name type="scientific">Owenia fusiformis</name>
    <name type="common">Polychaete worm</name>
    <dbReference type="NCBI Taxonomy" id="6347"/>
    <lineage>
        <taxon>Eukaryota</taxon>
        <taxon>Metazoa</taxon>
        <taxon>Spiralia</taxon>
        <taxon>Lophotrochozoa</taxon>
        <taxon>Annelida</taxon>
        <taxon>Polychaeta</taxon>
        <taxon>Sedentaria</taxon>
        <taxon>Canalipalpata</taxon>
        <taxon>Sabellida</taxon>
        <taxon>Oweniida</taxon>
        <taxon>Oweniidae</taxon>
        <taxon>Owenia</taxon>
    </lineage>
</organism>
<keyword evidence="8" id="KW-1185">Reference proteome</keyword>
<dbReference type="SMART" id="SM00360">
    <property type="entry name" value="RRM"/>
    <property type="match status" value="1"/>
</dbReference>
<dbReference type="PROSITE" id="PS50102">
    <property type="entry name" value="RRM"/>
    <property type="match status" value="1"/>
</dbReference>
<feature type="domain" description="RRM" evidence="6">
    <location>
        <begin position="50"/>
        <end position="128"/>
    </location>
</feature>
<accession>A0A8J1U0I9</accession>
<feature type="compositionally biased region" description="Basic and acidic residues" evidence="5">
    <location>
        <begin position="173"/>
        <end position="193"/>
    </location>
</feature>
<name>A0A8J1U0I9_OWEFU</name>
<feature type="region of interest" description="Disordered" evidence="5">
    <location>
        <begin position="165"/>
        <end position="240"/>
    </location>
</feature>
<evidence type="ECO:0000259" key="6">
    <source>
        <dbReference type="PROSITE" id="PS50102"/>
    </source>
</evidence>
<dbReference type="InterPro" id="IPR012677">
    <property type="entry name" value="Nucleotide-bd_a/b_plait_sf"/>
</dbReference>
<gene>
    <name evidence="7" type="ORF">OFUS_LOCUS20868</name>
</gene>
<protein>
    <recommendedName>
        <fullName evidence="2">U11/U12 small nuclear ribonucleoprotein 35 kDa protein</fullName>
    </recommendedName>
    <alternativeName>
        <fullName evidence="4">U1 snRNP-binding protein homolog</fullName>
    </alternativeName>
</protein>
<feature type="compositionally biased region" description="Basic and acidic residues" evidence="5">
    <location>
        <begin position="228"/>
        <end position="240"/>
    </location>
</feature>
<sequence length="240" mass="28176">MDAWNLATVYDPLKIGSIDGTDEIPHDNGITRAIRAKYKPNLQVKGEPDHTIFVGRLNPDTDEISLRAFFSSYGDIKHLRLVRDIVTQFSKCYAFVEYNDAKDANMAQKHAHKSLLDNHEIITEFEHERNMKGWVPRRLGGGFGGNKESGQLRFGGKVRPFKAPILAQNQTEVKQEPKTEGSSRRSRSRDRSYRERHRSKSRDREHRRHRSRERSRECHKKKRKRERSRSYDKNDRDGRY</sequence>
<dbReference type="Pfam" id="PF00076">
    <property type="entry name" value="RRM_1"/>
    <property type="match status" value="1"/>
</dbReference>
<dbReference type="OrthoDB" id="6159137at2759"/>
<dbReference type="Gene3D" id="3.30.70.330">
    <property type="match status" value="1"/>
</dbReference>
<dbReference type="GO" id="GO:0003729">
    <property type="term" value="F:mRNA binding"/>
    <property type="evidence" value="ECO:0007669"/>
    <property type="project" value="TreeGrafter"/>
</dbReference>
<dbReference type="SUPFAM" id="SSF54928">
    <property type="entry name" value="RNA-binding domain, RBD"/>
    <property type="match status" value="1"/>
</dbReference>
<reference evidence="7" key="1">
    <citation type="submission" date="2022-03" db="EMBL/GenBank/DDBJ databases">
        <authorList>
            <person name="Martin C."/>
        </authorList>
    </citation>
    <scope>NUCLEOTIDE SEQUENCE</scope>
</reference>
<dbReference type="InterPro" id="IPR000504">
    <property type="entry name" value="RRM_dom"/>
</dbReference>
<evidence type="ECO:0000256" key="5">
    <source>
        <dbReference type="SAM" id="MobiDB-lite"/>
    </source>
</evidence>
<dbReference type="InterPro" id="IPR051183">
    <property type="entry name" value="U1_U11-U12_snRNP_70-35kDa"/>
</dbReference>
<evidence type="ECO:0000256" key="3">
    <source>
        <dbReference type="ARBA" id="ARBA00023242"/>
    </source>
</evidence>
<dbReference type="GO" id="GO:0000398">
    <property type="term" value="P:mRNA splicing, via spliceosome"/>
    <property type="evidence" value="ECO:0007669"/>
    <property type="project" value="TreeGrafter"/>
</dbReference>
<dbReference type="InterPro" id="IPR035979">
    <property type="entry name" value="RBD_domain_sf"/>
</dbReference>
<dbReference type="EMBL" id="CAIIXF020000010">
    <property type="protein sequence ID" value="CAH1796463.1"/>
    <property type="molecule type" value="Genomic_DNA"/>
</dbReference>
<dbReference type="AlphaFoldDB" id="A0A8J1U0I9"/>
<dbReference type="GO" id="GO:0017069">
    <property type="term" value="F:snRNA binding"/>
    <property type="evidence" value="ECO:0007669"/>
    <property type="project" value="TreeGrafter"/>
</dbReference>
<keyword evidence="3" id="KW-0539">Nucleus</keyword>